<evidence type="ECO:0000313" key="2">
    <source>
        <dbReference type="EMBL" id="KAJ9667422.1"/>
    </source>
</evidence>
<dbReference type="Proteomes" id="UP001172684">
    <property type="component" value="Unassembled WGS sequence"/>
</dbReference>
<dbReference type="PANTHER" id="PTHR20923">
    <property type="entry name" value="BAT4 PROTEIN-RELATED"/>
    <property type="match status" value="1"/>
</dbReference>
<dbReference type="SMART" id="SM00443">
    <property type="entry name" value="G_patch"/>
    <property type="match status" value="1"/>
</dbReference>
<dbReference type="PANTHER" id="PTHR20923:SF1">
    <property type="entry name" value="G PATCH DOMAIN AND ANKYRIN REPEAT-CONTAINING PROTEIN 1"/>
    <property type="match status" value="1"/>
</dbReference>
<dbReference type="PROSITE" id="PS50174">
    <property type="entry name" value="G_PATCH"/>
    <property type="match status" value="1"/>
</dbReference>
<evidence type="ECO:0000313" key="3">
    <source>
        <dbReference type="Proteomes" id="UP001172684"/>
    </source>
</evidence>
<name>A0ABQ9NZ63_9PEZI</name>
<dbReference type="EMBL" id="JAPDRL010000012">
    <property type="protein sequence ID" value="KAJ9667422.1"/>
    <property type="molecule type" value="Genomic_DNA"/>
</dbReference>
<feature type="domain" description="G-patch" evidence="1">
    <location>
        <begin position="125"/>
        <end position="173"/>
    </location>
</feature>
<organism evidence="2 3">
    <name type="scientific">Coniosporium apollinis</name>
    <dbReference type="NCBI Taxonomy" id="61459"/>
    <lineage>
        <taxon>Eukaryota</taxon>
        <taxon>Fungi</taxon>
        <taxon>Dikarya</taxon>
        <taxon>Ascomycota</taxon>
        <taxon>Pezizomycotina</taxon>
        <taxon>Dothideomycetes</taxon>
        <taxon>Dothideomycetes incertae sedis</taxon>
        <taxon>Coniosporium</taxon>
    </lineage>
</organism>
<keyword evidence="3" id="KW-1185">Reference proteome</keyword>
<protein>
    <recommendedName>
        <fullName evidence="1">G-patch domain-containing protein</fullName>
    </recommendedName>
</protein>
<reference evidence="2" key="1">
    <citation type="submission" date="2022-10" db="EMBL/GenBank/DDBJ databases">
        <title>Culturing micro-colonial fungi from biological soil crusts in the Mojave desert and describing Neophaeococcomyces mojavensis, and introducing the new genera and species Taxawa tesnikishii.</title>
        <authorList>
            <person name="Kurbessoian T."/>
            <person name="Stajich J.E."/>
        </authorList>
    </citation>
    <scope>NUCLEOTIDE SEQUENCE</scope>
    <source>
        <strain evidence="2">TK_1</strain>
    </source>
</reference>
<gene>
    <name evidence="2" type="ORF">H2201_002290</name>
</gene>
<dbReference type="InterPro" id="IPR000467">
    <property type="entry name" value="G_patch_dom"/>
</dbReference>
<dbReference type="Pfam" id="PF01585">
    <property type="entry name" value="G-patch"/>
    <property type="match status" value="1"/>
</dbReference>
<proteinExistence type="predicted"/>
<accession>A0ABQ9NZ63</accession>
<comment type="caution">
    <text evidence="2">The sequence shown here is derived from an EMBL/GenBank/DDBJ whole genome shotgun (WGS) entry which is preliminary data.</text>
</comment>
<sequence>MADSDDEIYTVPLKDQRIFGAGIKRKCIQFVPSSTPAATGVPDGSTTLSSLGDTYMSIVLSKSPTPAADTPPPEPVNPPATAAVTKTCDICKLPIGSDSNVVPHEASIAHQLCLEHSHPPSAIDRNRKGLSYLQAYGWDPDSRVGLGASGDGILAPIKAKEKRNTVGLGVETLPAKERKAFVAKERVKKLHAGEVRKREEEGRRKGQKLQQMFYMDDEVQKYLGELG</sequence>
<dbReference type="InterPro" id="IPR039146">
    <property type="entry name" value="GPANK1"/>
</dbReference>
<evidence type="ECO:0000259" key="1">
    <source>
        <dbReference type="PROSITE" id="PS50174"/>
    </source>
</evidence>